<accession>A0AAW8GEU8</accession>
<dbReference type="RefSeq" id="WP_307184059.1">
    <property type="nucleotide sequence ID" value="NZ_JAUTBB010000001.1"/>
</dbReference>
<keyword evidence="2" id="KW-0732">Signal</keyword>
<proteinExistence type="predicted"/>
<feature type="compositionally biased region" description="Gly residues" evidence="1">
    <location>
        <begin position="695"/>
        <end position="714"/>
    </location>
</feature>
<dbReference type="PANTHER" id="PTHR47234:SF1">
    <property type="entry name" value="TONB-DEPENDENT RECEPTOR"/>
    <property type="match status" value="1"/>
</dbReference>
<gene>
    <name evidence="3" type="ORF">QE383_002650</name>
</gene>
<dbReference type="SUPFAM" id="SSF56935">
    <property type="entry name" value="Porins"/>
    <property type="match status" value="1"/>
</dbReference>
<keyword evidence="3" id="KW-0675">Receptor</keyword>
<feature type="region of interest" description="Disordered" evidence="1">
    <location>
        <begin position="646"/>
        <end position="714"/>
    </location>
</feature>
<organism evidence="3 4">
    <name type="scientific">Pseudoxanthomonas winnipegensis</name>
    <dbReference type="NCBI Taxonomy" id="2480810"/>
    <lineage>
        <taxon>Bacteria</taxon>
        <taxon>Pseudomonadati</taxon>
        <taxon>Pseudomonadota</taxon>
        <taxon>Gammaproteobacteria</taxon>
        <taxon>Lysobacterales</taxon>
        <taxon>Lysobacteraceae</taxon>
        <taxon>Pseudoxanthomonas</taxon>
    </lineage>
</organism>
<name>A0AAW8GEU8_9GAMM</name>
<sequence>MRLPRPLLALALIAGTAHAQQSAPAAASPAQGEGGEVASPIDTLDAVKVTASRLPSEPGAALGTLRPELQLGRMEVQSYGASTVEELLGLIAPMTTSDSGDSTPIVLLNGKRISGMQEIKDIPTEAIRRVDVLPEEEALLYGYPPDQKVVNVVLVPRFNRYTAQLDGSAPSAGGMETGVADLDRFILHDDDRLNLDLKYTANTMLTEDERDIATVPVQPGYDAQAEDPLDPRAARSLANASHAVDGNAVLSRALGDRTSLTLNYTGNLNTSDGERGYAGTALDVPADDPFAQSADGQRVYRYVPVVLGQHSKGWSSRFGGTLNHDFDSAWHLSVVGYWNRAGSRTVTDAGVDNSAAQALLDAGDADFDPYGLLTGAMFPRNAPNIATSLADTKNLQVLVNGTLLKLPAGDAIVSLGLADTDSRIDNVARMGGRQRIADFKRNDASATASIEVPLINRGQETLGRFGDLSINAHAQLDRLSDYGQDLQRWGYGLRWSPLTRLTFTANLDAGKTAPTLTQLANPVITSIGTRVFDYATGQTVSVTSISGGNPDLLASDQHRFRAGINIKPFDQRRLSIVFNYSDTDTRDPVGSLPPATAALQAALSDRFLTDDDGNLVEVDSRPLNFAEERRRQLRFGVNDAHSVAGFFSNASPPPDMTRASFAARGGGNAADGGAGSPGGTGGDAPPPDRAREGRWQGGGDRGFGGGGGRGFGGGMPASMMQGQIVWSLYDTVVFSDRVLIRNGLPWLNLLGGDAIGGSGGVARNQIDGSIAYTRAAYGVRLSFTSRSGTRAEGGGAETGNLDFSGLTTFNLRAFANTGRTPLAQNHPWLRGTRMTLTVANLFDRRVKVLDGTGAVPASYQPELLDPIGRAITLSLRKQFQ</sequence>
<protein>
    <submittedName>
        <fullName evidence="3">Iron complex outermembrane receptor protein</fullName>
    </submittedName>
</protein>
<dbReference type="PANTHER" id="PTHR47234">
    <property type="match status" value="1"/>
</dbReference>
<feature type="signal peptide" evidence="2">
    <location>
        <begin position="1"/>
        <end position="19"/>
    </location>
</feature>
<evidence type="ECO:0000313" key="4">
    <source>
        <dbReference type="Proteomes" id="UP001234354"/>
    </source>
</evidence>
<comment type="caution">
    <text evidence="3">The sequence shown here is derived from an EMBL/GenBank/DDBJ whole genome shotgun (WGS) entry which is preliminary data.</text>
</comment>
<feature type="compositionally biased region" description="Gly residues" evidence="1">
    <location>
        <begin position="664"/>
        <end position="682"/>
    </location>
</feature>
<reference evidence="3" key="1">
    <citation type="submission" date="2023-07" db="EMBL/GenBank/DDBJ databases">
        <title>Functional and genomic diversity of the sorghum phyllosphere microbiome.</title>
        <authorList>
            <person name="Shade A."/>
        </authorList>
    </citation>
    <scope>NUCLEOTIDE SEQUENCE</scope>
    <source>
        <strain evidence="3">SORGH_AS_0908</strain>
    </source>
</reference>
<dbReference type="Proteomes" id="UP001234354">
    <property type="component" value="Unassembled WGS sequence"/>
</dbReference>
<evidence type="ECO:0000256" key="1">
    <source>
        <dbReference type="SAM" id="MobiDB-lite"/>
    </source>
</evidence>
<evidence type="ECO:0000256" key="2">
    <source>
        <dbReference type="SAM" id="SignalP"/>
    </source>
</evidence>
<dbReference type="AlphaFoldDB" id="A0AAW8GEU8"/>
<feature type="chain" id="PRO_5043936598" evidence="2">
    <location>
        <begin position="20"/>
        <end position="880"/>
    </location>
</feature>
<evidence type="ECO:0000313" key="3">
    <source>
        <dbReference type="EMBL" id="MDQ1120342.1"/>
    </source>
</evidence>
<dbReference type="EMBL" id="JAUTBB010000001">
    <property type="protein sequence ID" value="MDQ1120342.1"/>
    <property type="molecule type" value="Genomic_DNA"/>
</dbReference>